<organism evidence="1 2">
    <name type="scientific">Antarcticirhabdus aurantiaca</name>
    <dbReference type="NCBI Taxonomy" id="2606717"/>
    <lineage>
        <taxon>Bacteria</taxon>
        <taxon>Pseudomonadati</taxon>
        <taxon>Pseudomonadota</taxon>
        <taxon>Alphaproteobacteria</taxon>
        <taxon>Hyphomicrobiales</taxon>
        <taxon>Aurantimonadaceae</taxon>
        <taxon>Antarcticirhabdus</taxon>
    </lineage>
</organism>
<reference evidence="1" key="1">
    <citation type="submission" date="2022-11" db="EMBL/GenBank/DDBJ databases">
        <title>beta-Carotene-producing bacterium, Jeongeuplla avenae sp. nov., alleviates the salt stress of Arabidopsis seedlings.</title>
        <authorList>
            <person name="Jiang L."/>
            <person name="Lee J."/>
        </authorList>
    </citation>
    <scope>NUCLEOTIDE SEQUENCE</scope>
    <source>
        <strain evidence="1">DY_R2A_6</strain>
    </source>
</reference>
<dbReference type="EMBL" id="CP113520">
    <property type="protein sequence ID" value="WAJ31471.1"/>
    <property type="molecule type" value="Genomic_DNA"/>
</dbReference>
<evidence type="ECO:0000313" key="2">
    <source>
        <dbReference type="Proteomes" id="UP001163223"/>
    </source>
</evidence>
<gene>
    <name evidence="1" type="ORF">OXU80_14585</name>
</gene>
<proteinExistence type="predicted"/>
<protein>
    <submittedName>
        <fullName evidence="1">Enoyl-CoA hydratase/isomerase family protein</fullName>
    </submittedName>
</protein>
<dbReference type="Proteomes" id="UP001163223">
    <property type="component" value="Chromosome"/>
</dbReference>
<sequence>MSGTVAEIVLARPAKLNALDLPMLDALDGAVSALAAEPGVRVAILSGEGRGFCAGGDILAWGHMEPLGFAQGWVRRGHAIFDGLARLPVPLIALLDGHALGGGLELAACADFRVAEEHVKFGFPESSIGVVPGWSGTQRAARRFGIRIVRRMALGGEVLTAQEALGEGLADRLAPTGEGRQVALAWAQAIAARAPTATQAVKLLLNIAEGEEREGAAEALASAFVATTADRLEGVSSFREKRPPAFPGR</sequence>
<name>A0ACD4NWS7_9HYPH</name>
<keyword evidence="2" id="KW-1185">Reference proteome</keyword>
<evidence type="ECO:0000313" key="1">
    <source>
        <dbReference type="EMBL" id="WAJ31471.1"/>
    </source>
</evidence>
<accession>A0ACD4NWS7</accession>